<keyword evidence="2" id="KW-0456">Lyase</keyword>
<dbReference type="PANTHER" id="PTHR30502">
    <property type="entry name" value="2-KETO-3-DEOXY-L-RHAMNONATE ALDOLASE"/>
    <property type="match status" value="1"/>
</dbReference>
<sequence length="231" mass="24969">MENYCAESLFQPSNLVKALENTTRPPPGYSIHLMGTIVSIPHIVSARTVAVLGYDFVVDAQHTPTDGENLVGLNQIISLSSQGRTVPIHRIRGTIFPHIDMPEQAAEAVSKSSAVLVPRVTGTTAMGLCHAHVVDNNIATIVQIESPLAPENADAIATVPGMKTLMLGAGNLRVAMHRLVSVSRRHWKPLAVVPYFQLLMLTSDHLSVVKGHKEDLAQMTKTIAEVHGLKN</sequence>
<dbReference type="Gene3D" id="3.20.20.60">
    <property type="entry name" value="Phosphoenolpyruvate-binding domains"/>
    <property type="match status" value="1"/>
</dbReference>
<dbReference type="GO" id="GO:0005737">
    <property type="term" value="C:cytoplasm"/>
    <property type="evidence" value="ECO:0007669"/>
    <property type="project" value="TreeGrafter"/>
</dbReference>
<dbReference type="PANTHER" id="PTHR30502:SF8">
    <property type="entry name" value="SYNTHASE, PUTATIVE-RELATED"/>
    <property type="match status" value="1"/>
</dbReference>
<dbReference type="InterPro" id="IPR050251">
    <property type="entry name" value="HpcH-HpaI_aldolase"/>
</dbReference>
<dbReference type="InterPro" id="IPR015813">
    <property type="entry name" value="Pyrv/PenolPyrv_kinase-like_dom"/>
</dbReference>
<feature type="domain" description="HpcH/HpaI aldolase/citrate lyase" evidence="3">
    <location>
        <begin position="92"/>
        <end position="178"/>
    </location>
</feature>
<evidence type="ECO:0000259" key="3">
    <source>
        <dbReference type="Pfam" id="PF03328"/>
    </source>
</evidence>
<dbReference type="EMBL" id="ML735322">
    <property type="protein sequence ID" value="KAE8385960.1"/>
    <property type="molecule type" value="Genomic_DNA"/>
</dbReference>
<dbReference type="Proteomes" id="UP000326877">
    <property type="component" value="Unassembled WGS sequence"/>
</dbReference>
<keyword evidence="4" id="KW-0808">Transferase</keyword>
<gene>
    <name evidence="4" type="ORF">BDV23DRAFT_175866</name>
</gene>
<proteinExistence type="predicted"/>
<keyword evidence="4" id="KW-0670">Pyruvate</keyword>
<accession>A0A5N7BVV8</accession>
<dbReference type="Pfam" id="PF03328">
    <property type="entry name" value="HpcH_HpaI"/>
    <property type="match status" value="1"/>
</dbReference>
<keyword evidence="1" id="KW-0479">Metal-binding</keyword>
<dbReference type="SUPFAM" id="SSF51621">
    <property type="entry name" value="Phosphoenolpyruvate/pyruvate domain"/>
    <property type="match status" value="1"/>
</dbReference>
<evidence type="ECO:0000256" key="2">
    <source>
        <dbReference type="ARBA" id="ARBA00023239"/>
    </source>
</evidence>
<dbReference type="GO" id="GO:0046872">
    <property type="term" value="F:metal ion binding"/>
    <property type="evidence" value="ECO:0007669"/>
    <property type="project" value="UniProtKB-KW"/>
</dbReference>
<protein>
    <submittedName>
        <fullName evidence="4">Pyruvate/Phosphoenolpyruvate kinase-like domain-containing protein</fullName>
    </submittedName>
</protein>
<dbReference type="InterPro" id="IPR005000">
    <property type="entry name" value="Aldolase/citrate-lyase_domain"/>
</dbReference>
<keyword evidence="4" id="KW-0418">Kinase</keyword>
<dbReference type="OrthoDB" id="1621678at2759"/>
<name>A0A5N7BVV8_PETAA</name>
<dbReference type="GO" id="GO:0016301">
    <property type="term" value="F:kinase activity"/>
    <property type="evidence" value="ECO:0007669"/>
    <property type="project" value="UniProtKB-KW"/>
</dbReference>
<reference evidence="4" key="1">
    <citation type="submission" date="2019-04" db="EMBL/GenBank/DDBJ databases">
        <title>Friends and foes A comparative genomics studyof 23 Aspergillus species from section Flavi.</title>
        <authorList>
            <consortium name="DOE Joint Genome Institute"/>
            <person name="Kjaerbolling I."/>
            <person name="Vesth T."/>
            <person name="Frisvad J.C."/>
            <person name="Nybo J.L."/>
            <person name="Theobald S."/>
            <person name="Kildgaard S."/>
            <person name="Isbrandt T."/>
            <person name="Kuo A."/>
            <person name="Sato A."/>
            <person name="Lyhne E.K."/>
            <person name="Kogle M.E."/>
            <person name="Wiebenga A."/>
            <person name="Kun R.S."/>
            <person name="Lubbers R.J."/>
            <person name="Makela M.R."/>
            <person name="Barry K."/>
            <person name="Chovatia M."/>
            <person name="Clum A."/>
            <person name="Daum C."/>
            <person name="Haridas S."/>
            <person name="He G."/>
            <person name="LaButti K."/>
            <person name="Lipzen A."/>
            <person name="Mondo S."/>
            <person name="Riley R."/>
            <person name="Salamov A."/>
            <person name="Simmons B.A."/>
            <person name="Magnuson J.K."/>
            <person name="Henrissat B."/>
            <person name="Mortensen U.H."/>
            <person name="Larsen T.O."/>
            <person name="Devries R.P."/>
            <person name="Grigoriev I.V."/>
            <person name="Machida M."/>
            <person name="Baker S.E."/>
            <person name="Andersen M.R."/>
        </authorList>
    </citation>
    <scope>NUCLEOTIDE SEQUENCE [LARGE SCALE GENOMIC DNA]</scope>
    <source>
        <strain evidence="4">IBT 14317</strain>
    </source>
</reference>
<dbReference type="InterPro" id="IPR040442">
    <property type="entry name" value="Pyrv_kinase-like_dom_sf"/>
</dbReference>
<dbReference type="AlphaFoldDB" id="A0A5N7BVV8"/>
<dbReference type="GO" id="GO:0016832">
    <property type="term" value="F:aldehyde-lyase activity"/>
    <property type="evidence" value="ECO:0007669"/>
    <property type="project" value="TreeGrafter"/>
</dbReference>
<evidence type="ECO:0000313" key="4">
    <source>
        <dbReference type="EMBL" id="KAE8385960.1"/>
    </source>
</evidence>
<organism evidence="4">
    <name type="scientific">Petromyces alliaceus</name>
    <name type="common">Aspergillus alliaceus</name>
    <dbReference type="NCBI Taxonomy" id="209559"/>
    <lineage>
        <taxon>Eukaryota</taxon>
        <taxon>Fungi</taxon>
        <taxon>Dikarya</taxon>
        <taxon>Ascomycota</taxon>
        <taxon>Pezizomycotina</taxon>
        <taxon>Eurotiomycetes</taxon>
        <taxon>Eurotiomycetidae</taxon>
        <taxon>Eurotiales</taxon>
        <taxon>Aspergillaceae</taxon>
        <taxon>Aspergillus</taxon>
        <taxon>Aspergillus subgen. Circumdati</taxon>
    </lineage>
</organism>
<evidence type="ECO:0000256" key="1">
    <source>
        <dbReference type="ARBA" id="ARBA00022723"/>
    </source>
</evidence>